<dbReference type="GO" id="GO:0005886">
    <property type="term" value="C:plasma membrane"/>
    <property type="evidence" value="ECO:0007669"/>
    <property type="project" value="UniProtKB-SubCell"/>
</dbReference>
<evidence type="ECO:0000256" key="3">
    <source>
        <dbReference type="ARBA" id="ARBA00022475"/>
    </source>
</evidence>
<accession>A0A975WYE3</accession>
<evidence type="ECO:0000256" key="9">
    <source>
        <dbReference type="ARBA" id="ARBA00025772"/>
    </source>
</evidence>
<dbReference type="Pfam" id="PF12019">
    <property type="entry name" value="GspH"/>
    <property type="match status" value="1"/>
</dbReference>
<reference evidence="13 14" key="1">
    <citation type="submission" date="2018-01" db="EMBL/GenBank/DDBJ databases">
        <authorList>
            <person name="Clerissi C."/>
        </authorList>
    </citation>
    <scope>NUCLEOTIDE SEQUENCE [LARGE SCALE GENOMIC DNA]</scope>
    <source>
        <strain evidence="13">Cupriavidus sp. LMG 19464</strain>
    </source>
</reference>
<comment type="subcellular location">
    <subcellularLocation>
        <location evidence="1">Cell inner membrane</location>
        <topology evidence="1">Single-pass membrane protein</topology>
    </subcellularLocation>
</comment>
<comment type="caution">
    <text evidence="13">The sequence shown here is derived from an EMBL/GenBank/DDBJ whole genome shotgun (WGS) entry which is preliminary data.</text>
</comment>
<keyword evidence="3" id="KW-1003">Cell membrane</keyword>
<keyword evidence="7 11" id="KW-1133">Transmembrane helix</keyword>
<sequence length="193" mass="20402">MHRPMPSDAGRHHRLHGRSPCGLTLVELVASLVILGVISAAAYPVFSGMLARQQVTLAADRLAMSLALARATALSRRVEVTLQPLPGEVTLSPGWQLVTAGAGPDRQTVLSVVEPGMPCLSVTLRQAVRGANVLKFLPVGYSRSEQGGFQAATFTLGCRGEQRQVRLGAQGRIRLCTPGRDADCEAAVSSDPP</sequence>
<evidence type="ECO:0000256" key="6">
    <source>
        <dbReference type="ARBA" id="ARBA00022692"/>
    </source>
</evidence>
<dbReference type="EMBL" id="OFSQ01000009">
    <property type="protein sequence ID" value="SOY48148.1"/>
    <property type="molecule type" value="Genomic_DNA"/>
</dbReference>
<feature type="domain" description="General secretion pathway GspH" evidence="12">
    <location>
        <begin position="58"/>
        <end position="171"/>
    </location>
</feature>
<evidence type="ECO:0000256" key="11">
    <source>
        <dbReference type="SAM" id="Phobius"/>
    </source>
</evidence>
<comment type="similarity">
    <text evidence="9">Belongs to the GSP H family.</text>
</comment>
<dbReference type="Proteomes" id="UP000256780">
    <property type="component" value="Chromosome CBM2587_a"/>
</dbReference>
<evidence type="ECO:0000256" key="7">
    <source>
        <dbReference type="ARBA" id="ARBA00022989"/>
    </source>
</evidence>
<evidence type="ECO:0000256" key="5">
    <source>
        <dbReference type="ARBA" id="ARBA00022519"/>
    </source>
</evidence>
<name>A0A975WYE3_9BURK</name>
<evidence type="ECO:0000256" key="1">
    <source>
        <dbReference type="ARBA" id="ARBA00004377"/>
    </source>
</evidence>
<dbReference type="AlphaFoldDB" id="A0A975WYE3"/>
<dbReference type="NCBIfam" id="TIGR02532">
    <property type="entry name" value="IV_pilin_GFxxxE"/>
    <property type="match status" value="1"/>
</dbReference>
<dbReference type="SUPFAM" id="SSF54523">
    <property type="entry name" value="Pili subunits"/>
    <property type="match status" value="1"/>
</dbReference>
<evidence type="ECO:0000256" key="4">
    <source>
        <dbReference type="ARBA" id="ARBA00022481"/>
    </source>
</evidence>
<evidence type="ECO:0000256" key="10">
    <source>
        <dbReference type="ARBA" id="ARBA00030775"/>
    </source>
</evidence>
<evidence type="ECO:0000313" key="13">
    <source>
        <dbReference type="EMBL" id="SOY48148.1"/>
    </source>
</evidence>
<protein>
    <recommendedName>
        <fullName evidence="2">Type II secretion system protein H</fullName>
    </recommendedName>
    <alternativeName>
        <fullName evidence="10">General secretion pathway protein H</fullName>
    </alternativeName>
</protein>
<evidence type="ECO:0000256" key="8">
    <source>
        <dbReference type="ARBA" id="ARBA00023136"/>
    </source>
</evidence>
<dbReference type="GO" id="GO:0015627">
    <property type="term" value="C:type II protein secretion system complex"/>
    <property type="evidence" value="ECO:0007669"/>
    <property type="project" value="InterPro"/>
</dbReference>
<keyword evidence="4" id="KW-0488">Methylation</keyword>
<proteinExistence type="inferred from homology"/>
<keyword evidence="5" id="KW-0997">Cell inner membrane</keyword>
<evidence type="ECO:0000259" key="12">
    <source>
        <dbReference type="Pfam" id="PF12019"/>
    </source>
</evidence>
<keyword evidence="6 11" id="KW-0812">Transmembrane</keyword>
<dbReference type="GO" id="GO:0015628">
    <property type="term" value="P:protein secretion by the type II secretion system"/>
    <property type="evidence" value="ECO:0007669"/>
    <property type="project" value="InterPro"/>
</dbReference>
<dbReference type="Pfam" id="PF07963">
    <property type="entry name" value="N_methyl"/>
    <property type="match status" value="1"/>
</dbReference>
<organism evidence="13 14">
    <name type="scientific">Cupriavidus taiwanensis</name>
    <dbReference type="NCBI Taxonomy" id="164546"/>
    <lineage>
        <taxon>Bacteria</taxon>
        <taxon>Pseudomonadati</taxon>
        <taxon>Pseudomonadota</taxon>
        <taxon>Betaproteobacteria</taxon>
        <taxon>Burkholderiales</taxon>
        <taxon>Burkholderiaceae</taxon>
        <taxon>Cupriavidus</taxon>
    </lineage>
</organism>
<evidence type="ECO:0000313" key="14">
    <source>
        <dbReference type="Proteomes" id="UP000256780"/>
    </source>
</evidence>
<gene>
    <name evidence="13" type="ORF">CBM2587_A170214</name>
</gene>
<evidence type="ECO:0000256" key="2">
    <source>
        <dbReference type="ARBA" id="ARBA00021549"/>
    </source>
</evidence>
<dbReference type="InterPro" id="IPR012902">
    <property type="entry name" value="N_methyl_site"/>
</dbReference>
<dbReference type="InterPro" id="IPR022346">
    <property type="entry name" value="T2SS_GspH"/>
</dbReference>
<feature type="transmembrane region" description="Helical" evidence="11">
    <location>
        <begin position="21"/>
        <end position="46"/>
    </location>
</feature>
<keyword evidence="8 11" id="KW-0472">Membrane</keyword>
<dbReference type="Gene3D" id="3.55.40.10">
    <property type="entry name" value="minor pseudopilin epsh domain"/>
    <property type="match status" value="1"/>
</dbReference>
<dbReference type="InterPro" id="IPR045584">
    <property type="entry name" value="Pilin-like"/>
</dbReference>